<dbReference type="InterPro" id="IPR029068">
    <property type="entry name" value="Glyas_Bleomycin-R_OHBP_Dase"/>
</dbReference>
<dbReference type="OrthoDB" id="9798201at2"/>
<dbReference type="Gene3D" id="3.30.720.120">
    <property type="match status" value="1"/>
</dbReference>
<protein>
    <submittedName>
        <fullName evidence="2">Glyoxalase</fullName>
    </submittedName>
</protein>
<reference evidence="2 3" key="1">
    <citation type="submission" date="2015-03" db="EMBL/GenBank/DDBJ databases">
        <title>Draft genome sequence of Elstera litoralis.</title>
        <authorList>
            <person name="Rahalkar M.C."/>
            <person name="Dhakephalkar P.K."/>
            <person name="Pore S.D."/>
            <person name="Arora P."/>
            <person name="Kapse N.G."/>
            <person name="Pandit P.S."/>
        </authorList>
    </citation>
    <scope>NUCLEOTIDE SEQUENCE [LARGE SCALE GENOMIC DNA]</scope>
    <source>
        <strain evidence="2 3">Dia-1</strain>
    </source>
</reference>
<dbReference type="Proteomes" id="UP000033774">
    <property type="component" value="Unassembled WGS sequence"/>
</dbReference>
<organism evidence="2 3">
    <name type="scientific">Elstera litoralis</name>
    <dbReference type="NCBI Taxonomy" id="552518"/>
    <lineage>
        <taxon>Bacteria</taxon>
        <taxon>Pseudomonadati</taxon>
        <taxon>Pseudomonadota</taxon>
        <taxon>Alphaproteobacteria</taxon>
        <taxon>Rhodospirillales</taxon>
        <taxon>Rhodospirillaceae</taxon>
        <taxon>Elstera</taxon>
    </lineage>
</organism>
<comment type="caution">
    <text evidence="2">The sequence shown here is derived from an EMBL/GenBank/DDBJ whole genome shotgun (WGS) entry which is preliminary data.</text>
</comment>
<dbReference type="InterPro" id="IPR004360">
    <property type="entry name" value="Glyas_Fos-R_dOase_dom"/>
</dbReference>
<evidence type="ECO:0000313" key="3">
    <source>
        <dbReference type="Proteomes" id="UP000033774"/>
    </source>
</evidence>
<dbReference type="EMBL" id="LAJY01000024">
    <property type="protein sequence ID" value="KJV10958.1"/>
    <property type="molecule type" value="Genomic_DNA"/>
</dbReference>
<evidence type="ECO:0000313" key="2">
    <source>
        <dbReference type="EMBL" id="KJV10958.1"/>
    </source>
</evidence>
<sequence length="151" mass="16732">MRCTAYYPVLLTDKVAETARFYEAHFGFFRAFESDWYVHLQSRTDAAINLAVLDYRHETIPAPGRAPSAGLILNFEVEAVEAEYARLTAAGLPILLSLRSESFGQRHFITADPNGVLIDIITPIPPSAEFAGQYTPETLARIDAAQAVRTD</sequence>
<accession>A0A0F3IWL8</accession>
<dbReference type="InterPro" id="IPR037523">
    <property type="entry name" value="VOC_core"/>
</dbReference>
<gene>
    <name evidence="2" type="ORF">VZ95_01580</name>
</gene>
<dbReference type="PROSITE" id="PS51819">
    <property type="entry name" value="VOC"/>
    <property type="match status" value="1"/>
</dbReference>
<feature type="domain" description="VOC" evidence="1">
    <location>
        <begin position="4"/>
        <end position="123"/>
    </location>
</feature>
<keyword evidence="3" id="KW-1185">Reference proteome</keyword>
<evidence type="ECO:0000259" key="1">
    <source>
        <dbReference type="PROSITE" id="PS51819"/>
    </source>
</evidence>
<name>A0A0F3IWL8_9PROT</name>
<proteinExistence type="predicted"/>
<dbReference type="AlphaFoldDB" id="A0A0F3IWL8"/>
<dbReference type="Gene3D" id="3.30.720.110">
    <property type="match status" value="1"/>
</dbReference>
<dbReference type="SUPFAM" id="SSF54593">
    <property type="entry name" value="Glyoxalase/Bleomycin resistance protein/Dihydroxybiphenyl dioxygenase"/>
    <property type="match status" value="1"/>
</dbReference>
<dbReference type="RefSeq" id="WP_045774322.1">
    <property type="nucleotide sequence ID" value="NZ_LAJY01000024.1"/>
</dbReference>
<dbReference type="Pfam" id="PF00903">
    <property type="entry name" value="Glyoxalase"/>
    <property type="match status" value="1"/>
</dbReference>